<dbReference type="RefSeq" id="WP_234981278.1">
    <property type="nucleotide sequence ID" value="NZ_FRFE01000054.1"/>
</dbReference>
<dbReference type="EMBL" id="FRFE01000054">
    <property type="protein sequence ID" value="SHO53423.1"/>
    <property type="molecule type" value="Genomic_DNA"/>
</dbReference>
<reference evidence="1 2" key="1">
    <citation type="submission" date="2016-12" db="EMBL/GenBank/DDBJ databases">
        <authorList>
            <person name="Song W.-J."/>
            <person name="Kurnit D.M."/>
        </authorList>
    </citation>
    <scope>NUCLEOTIDE SEQUENCE [LARGE SCALE GENOMIC DNA]</scope>
    <source>
        <strain evidence="1 2">DSM 18488</strain>
    </source>
</reference>
<name>A0A1M7YLB8_9BACT</name>
<evidence type="ECO:0000313" key="2">
    <source>
        <dbReference type="Proteomes" id="UP000184603"/>
    </source>
</evidence>
<dbReference type="AlphaFoldDB" id="A0A1M7YLB8"/>
<evidence type="ECO:0000313" key="1">
    <source>
        <dbReference type="EMBL" id="SHO53423.1"/>
    </source>
</evidence>
<sequence>MYHFQFTYSARQLVTTNRQQTAIGDVEIVIKILTTVIVGRYFPQQPRIAAVLGIVVRFIHQSY</sequence>
<feature type="non-terminal residue" evidence="1">
    <location>
        <position position="63"/>
    </location>
</feature>
<proteinExistence type="predicted"/>
<accession>A0A1M7YLB8</accession>
<keyword evidence="2" id="KW-1185">Reference proteome</keyword>
<protein>
    <submittedName>
        <fullName evidence="1">Uncharacterized protein</fullName>
    </submittedName>
</protein>
<dbReference type="Proteomes" id="UP000184603">
    <property type="component" value="Unassembled WGS sequence"/>
</dbReference>
<organism evidence="1 2">
    <name type="scientific">Desulfopila aestuarii DSM 18488</name>
    <dbReference type="NCBI Taxonomy" id="1121416"/>
    <lineage>
        <taxon>Bacteria</taxon>
        <taxon>Pseudomonadati</taxon>
        <taxon>Thermodesulfobacteriota</taxon>
        <taxon>Desulfobulbia</taxon>
        <taxon>Desulfobulbales</taxon>
        <taxon>Desulfocapsaceae</taxon>
        <taxon>Desulfopila</taxon>
    </lineage>
</organism>
<gene>
    <name evidence="1" type="ORF">SAMN02745220_05114</name>
</gene>